<protein>
    <submittedName>
        <fullName evidence="2">DUF6285 domain-containing protein</fullName>
    </submittedName>
</protein>
<name>A0ABW2J0Q0_9GAMM</name>
<dbReference type="Proteomes" id="UP001596506">
    <property type="component" value="Unassembled WGS sequence"/>
</dbReference>
<organism evidence="2 3">
    <name type="scientific">Marinobacter aromaticivorans</name>
    <dbReference type="NCBI Taxonomy" id="1494078"/>
    <lineage>
        <taxon>Bacteria</taxon>
        <taxon>Pseudomonadati</taxon>
        <taxon>Pseudomonadota</taxon>
        <taxon>Gammaproteobacteria</taxon>
        <taxon>Pseudomonadales</taxon>
        <taxon>Marinobacteraceae</taxon>
        <taxon>Marinobacter</taxon>
    </lineage>
</organism>
<sequence length="121" mass="13495">MREQPVGDELLSCARDFLKTDILPDLEGDKKHGLLMVMNAMAIATRQLRNGENAEQQELEDIRVLVNAPECELVEANRLLAVRLRDGAGDPGKPDRDALLKHLWTVTKQRLAESNPKALGE</sequence>
<keyword evidence="3" id="KW-1185">Reference proteome</keyword>
<feature type="domain" description="DUF6285" evidence="1">
    <location>
        <begin position="24"/>
        <end position="117"/>
    </location>
</feature>
<dbReference type="InterPro" id="IPR046252">
    <property type="entry name" value="DUF6285"/>
</dbReference>
<dbReference type="RefSeq" id="WP_100690164.1">
    <property type="nucleotide sequence ID" value="NZ_JBHTBD010000018.1"/>
</dbReference>
<comment type="caution">
    <text evidence="2">The sequence shown here is derived from an EMBL/GenBank/DDBJ whole genome shotgun (WGS) entry which is preliminary data.</text>
</comment>
<proteinExistence type="predicted"/>
<evidence type="ECO:0000313" key="2">
    <source>
        <dbReference type="EMBL" id="MFC7296728.1"/>
    </source>
</evidence>
<dbReference type="EMBL" id="JBHTBD010000018">
    <property type="protein sequence ID" value="MFC7296728.1"/>
    <property type="molecule type" value="Genomic_DNA"/>
</dbReference>
<dbReference type="Pfam" id="PF19802">
    <property type="entry name" value="DUF6285"/>
    <property type="match status" value="1"/>
</dbReference>
<evidence type="ECO:0000313" key="3">
    <source>
        <dbReference type="Proteomes" id="UP001596506"/>
    </source>
</evidence>
<accession>A0ABW2J0Q0</accession>
<evidence type="ECO:0000259" key="1">
    <source>
        <dbReference type="Pfam" id="PF19802"/>
    </source>
</evidence>
<reference evidence="3" key="1">
    <citation type="journal article" date="2019" name="Int. J. Syst. Evol. Microbiol.">
        <title>The Global Catalogue of Microorganisms (GCM) 10K type strain sequencing project: providing services to taxonomists for standard genome sequencing and annotation.</title>
        <authorList>
            <consortium name="The Broad Institute Genomics Platform"/>
            <consortium name="The Broad Institute Genome Sequencing Center for Infectious Disease"/>
            <person name="Wu L."/>
            <person name="Ma J."/>
        </authorList>
    </citation>
    <scope>NUCLEOTIDE SEQUENCE [LARGE SCALE GENOMIC DNA]</scope>
    <source>
        <strain evidence="3">CCUG 60559</strain>
    </source>
</reference>
<gene>
    <name evidence="2" type="ORF">ACFQQA_18620</name>
</gene>